<dbReference type="GO" id="GO:0015109">
    <property type="term" value="F:chromate transmembrane transporter activity"/>
    <property type="evidence" value="ECO:0007669"/>
    <property type="project" value="InterPro"/>
</dbReference>
<sequence>MAVLIDLFITFFKIGLFSFGGGYAMLPMIQREVVDINGWLTRESFLNIIGISQATPGPIAVNTATYVGFKTSGVIGSAFATFGVILPSVIIVYVIARLFMKYKDGIYVQSVLKFIRLGAIGLIAAAALSLMGDVFVNIPSVLIFIAAFFASYKLKMDPILMIVLAGFIGFILF</sequence>
<dbReference type="Pfam" id="PF02417">
    <property type="entry name" value="Chromate_transp"/>
    <property type="match status" value="1"/>
</dbReference>
<proteinExistence type="inferred from homology"/>
<protein>
    <submittedName>
        <fullName evidence="8">Chromate transporter</fullName>
    </submittedName>
</protein>
<keyword evidence="9" id="KW-1185">Reference proteome</keyword>
<evidence type="ECO:0000256" key="4">
    <source>
        <dbReference type="ARBA" id="ARBA00022692"/>
    </source>
</evidence>
<comment type="subcellular location">
    <subcellularLocation>
        <location evidence="1">Cell membrane</location>
        <topology evidence="1">Multi-pass membrane protein</topology>
    </subcellularLocation>
</comment>
<dbReference type="RefSeq" id="WP_207599103.1">
    <property type="nucleotide sequence ID" value="NZ_JAFNJU010000004.1"/>
</dbReference>
<dbReference type="PANTHER" id="PTHR43663:SF1">
    <property type="entry name" value="CHROMATE TRANSPORTER"/>
    <property type="match status" value="1"/>
</dbReference>
<reference evidence="8" key="1">
    <citation type="submission" date="2021-03" db="EMBL/GenBank/DDBJ databases">
        <title>Proteiniclasticum marinus sp. nov., isolated from tidal flat sediment.</title>
        <authorList>
            <person name="Namirimu T."/>
            <person name="Yang J.-A."/>
            <person name="Yang S.-H."/>
            <person name="Kim Y.-J."/>
            <person name="Kwon K.K."/>
        </authorList>
    </citation>
    <scope>NUCLEOTIDE SEQUENCE</scope>
    <source>
        <strain evidence="8">SCR006</strain>
    </source>
</reference>
<keyword evidence="4 7" id="KW-0812">Transmembrane</keyword>
<feature type="transmembrane region" description="Helical" evidence="7">
    <location>
        <begin position="74"/>
        <end position="96"/>
    </location>
</feature>
<dbReference type="Proteomes" id="UP000664218">
    <property type="component" value="Unassembled WGS sequence"/>
</dbReference>
<keyword evidence="6 7" id="KW-0472">Membrane</keyword>
<name>A0A939HA78_9CLOT</name>
<evidence type="ECO:0000313" key="8">
    <source>
        <dbReference type="EMBL" id="MBO1264580.1"/>
    </source>
</evidence>
<evidence type="ECO:0000256" key="6">
    <source>
        <dbReference type="ARBA" id="ARBA00023136"/>
    </source>
</evidence>
<evidence type="ECO:0000313" key="9">
    <source>
        <dbReference type="Proteomes" id="UP000664218"/>
    </source>
</evidence>
<feature type="transmembrane region" description="Helical" evidence="7">
    <location>
        <begin position="156"/>
        <end position="172"/>
    </location>
</feature>
<feature type="transmembrane region" description="Helical" evidence="7">
    <location>
        <begin position="117"/>
        <end position="150"/>
    </location>
</feature>
<comment type="caution">
    <text evidence="8">The sequence shown here is derived from an EMBL/GenBank/DDBJ whole genome shotgun (WGS) entry which is preliminary data.</text>
</comment>
<dbReference type="AlphaFoldDB" id="A0A939HA78"/>
<evidence type="ECO:0000256" key="3">
    <source>
        <dbReference type="ARBA" id="ARBA00022475"/>
    </source>
</evidence>
<dbReference type="PANTHER" id="PTHR43663">
    <property type="entry name" value="CHROMATE TRANSPORT PROTEIN-RELATED"/>
    <property type="match status" value="1"/>
</dbReference>
<evidence type="ECO:0000256" key="1">
    <source>
        <dbReference type="ARBA" id="ARBA00004651"/>
    </source>
</evidence>
<dbReference type="GO" id="GO:0005886">
    <property type="term" value="C:plasma membrane"/>
    <property type="evidence" value="ECO:0007669"/>
    <property type="project" value="UniProtKB-SubCell"/>
</dbReference>
<keyword evidence="3" id="KW-1003">Cell membrane</keyword>
<gene>
    <name evidence="8" type="ORF">J3A84_05950</name>
</gene>
<feature type="transmembrane region" description="Helical" evidence="7">
    <location>
        <begin position="7"/>
        <end position="26"/>
    </location>
</feature>
<dbReference type="InterPro" id="IPR003370">
    <property type="entry name" value="Chromate_transpt"/>
</dbReference>
<evidence type="ECO:0000256" key="7">
    <source>
        <dbReference type="SAM" id="Phobius"/>
    </source>
</evidence>
<dbReference type="EMBL" id="JAFNJU010000004">
    <property type="protein sequence ID" value="MBO1264580.1"/>
    <property type="molecule type" value="Genomic_DNA"/>
</dbReference>
<dbReference type="InterPro" id="IPR052518">
    <property type="entry name" value="CHR_Transporter"/>
</dbReference>
<evidence type="ECO:0000256" key="2">
    <source>
        <dbReference type="ARBA" id="ARBA00005262"/>
    </source>
</evidence>
<organism evidence="8 9">
    <name type="scientific">Proteiniclasticum aestuarii</name>
    <dbReference type="NCBI Taxonomy" id="2817862"/>
    <lineage>
        <taxon>Bacteria</taxon>
        <taxon>Bacillati</taxon>
        <taxon>Bacillota</taxon>
        <taxon>Clostridia</taxon>
        <taxon>Eubacteriales</taxon>
        <taxon>Clostridiaceae</taxon>
        <taxon>Proteiniclasticum</taxon>
    </lineage>
</organism>
<evidence type="ECO:0000256" key="5">
    <source>
        <dbReference type="ARBA" id="ARBA00022989"/>
    </source>
</evidence>
<keyword evidence="5 7" id="KW-1133">Transmembrane helix</keyword>
<accession>A0A939HA78</accession>
<comment type="similarity">
    <text evidence="2">Belongs to the chromate ion transporter (CHR) (TC 2.A.51) family.</text>
</comment>